<evidence type="ECO:0000256" key="2">
    <source>
        <dbReference type="ARBA" id="ARBA00004141"/>
    </source>
</evidence>
<evidence type="ECO:0000256" key="1">
    <source>
        <dbReference type="ARBA" id="ARBA00003279"/>
    </source>
</evidence>
<dbReference type="Proteomes" id="UP000501600">
    <property type="component" value="Chromosome"/>
</dbReference>
<evidence type="ECO:0000256" key="8">
    <source>
        <dbReference type="SAM" id="Phobius"/>
    </source>
</evidence>
<comment type="subcellular location">
    <subcellularLocation>
        <location evidence="2">Membrane</location>
        <topology evidence="2">Multi-pass membrane protein</topology>
    </subcellularLocation>
</comment>
<keyword evidence="4" id="KW-0813">Transport</keyword>
<dbReference type="InterPro" id="IPR020846">
    <property type="entry name" value="MFS_dom"/>
</dbReference>
<dbReference type="GO" id="GO:0022857">
    <property type="term" value="F:transmembrane transporter activity"/>
    <property type="evidence" value="ECO:0007669"/>
    <property type="project" value="InterPro"/>
</dbReference>
<comment type="function">
    <text evidence="1">Resistance to tetracycline by an active tetracycline efflux. This is an energy-dependent process that decreases the accumulation of the antibiotic in whole cells. This protein functions as a metal-tetracycline/H(+) antiporter.</text>
</comment>
<accession>A0A6H2DQ69</accession>
<keyword evidence="6 8" id="KW-1133">Transmembrane helix</keyword>
<dbReference type="PANTHER" id="PTHR23504:SF15">
    <property type="entry name" value="MAJOR FACILITATOR SUPERFAMILY (MFS) PROFILE DOMAIN-CONTAINING PROTEIN"/>
    <property type="match status" value="1"/>
</dbReference>
<dbReference type="InterPro" id="IPR001958">
    <property type="entry name" value="Tet-R_TetA/multi-R_MdtG-like"/>
</dbReference>
<dbReference type="CDD" id="cd17388">
    <property type="entry name" value="MFS_TetA"/>
    <property type="match status" value="1"/>
</dbReference>
<proteinExistence type="inferred from homology"/>
<feature type="transmembrane region" description="Helical" evidence="8">
    <location>
        <begin position="289"/>
        <end position="307"/>
    </location>
</feature>
<dbReference type="Pfam" id="PF07690">
    <property type="entry name" value="MFS_1"/>
    <property type="match status" value="1"/>
</dbReference>
<dbReference type="PRINTS" id="PR01035">
    <property type="entry name" value="TCRTETA"/>
</dbReference>
<feature type="transmembrane region" description="Helical" evidence="8">
    <location>
        <begin position="223"/>
        <end position="247"/>
    </location>
</feature>
<gene>
    <name evidence="10" type="ORF">HF685_15460</name>
</gene>
<protein>
    <submittedName>
        <fullName evidence="10">TCR/Tet family MFS transporter</fullName>
    </submittedName>
</protein>
<dbReference type="PANTHER" id="PTHR23504">
    <property type="entry name" value="MAJOR FACILITATOR SUPERFAMILY DOMAIN-CONTAINING PROTEIN 10"/>
    <property type="match status" value="1"/>
</dbReference>
<dbReference type="InterPro" id="IPR036259">
    <property type="entry name" value="MFS_trans_sf"/>
</dbReference>
<evidence type="ECO:0000313" key="11">
    <source>
        <dbReference type="Proteomes" id="UP000501600"/>
    </source>
</evidence>
<evidence type="ECO:0000256" key="6">
    <source>
        <dbReference type="ARBA" id="ARBA00022989"/>
    </source>
</evidence>
<feature type="transmembrane region" description="Helical" evidence="8">
    <location>
        <begin position="382"/>
        <end position="403"/>
    </location>
</feature>
<evidence type="ECO:0000259" key="9">
    <source>
        <dbReference type="PROSITE" id="PS50850"/>
    </source>
</evidence>
<dbReference type="InterPro" id="IPR005829">
    <property type="entry name" value="Sugar_transporter_CS"/>
</dbReference>
<organism evidence="10 11">
    <name type="scientific">Parasphingorhabdus halotolerans</name>
    <dbReference type="NCBI Taxonomy" id="2725558"/>
    <lineage>
        <taxon>Bacteria</taxon>
        <taxon>Pseudomonadati</taxon>
        <taxon>Pseudomonadota</taxon>
        <taxon>Alphaproteobacteria</taxon>
        <taxon>Sphingomonadales</taxon>
        <taxon>Sphingomonadaceae</taxon>
        <taxon>Parasphingorhabdus</taxon>
    </lineage>
</organism>
<evidence type="ECO:0000313" key="10">
    <source>
        <dbReference type="EMBL" id="QJB70484.1"/>
    </source>
</evidence>
<comment type="similarity">
    <text evidence="3">Belongs to the major facilitator superfamily. TCR/Tet family.</text>
</comment>
<dbReference type="EMBL" id="CP051217">
    <property type="protein sequence ID" value="QJB70484.1"/>
    <property type="molecule type" value="Genomic_DNA"/>
</dbReference>
<dbReference type="KEGG" id="phao:HF685_15460"/>
<dbReference type="PROSITE" id="PS00216">
    <property type="entry name" value="SUGAR_TRANSPORT_1"/>
    <property type="match status" value="1"/>
</dbReference>
<sequence>MTDSTSPQPAKASLLFVILVVMIDMIGFGVIMPVFPELLVEITGDTVAEASIDAGWLAFTYAAMQFVFSPIIGNLSDKFGRRPVLLATLAGYAISYMLMGLAPTLLWIFVGRVLTGIMGASFSVANAYIADVSPPDKRAANFGLIGMAFGVGFIIGPALGGFLGEIGTRVPFFFAGGLALLNLVFGFFMLKESLPKEKRRTFNIKRANAFVAMKGLSQQNRVVLWYAITIAVWMLAHMVYPIMFAFYAVEALQWSPKMIGFALAMVGLGAAVVQGGLIRVIIPKVGERNAVIIGVFGMVIGTLFYPFAREYPWLVFVALVPGALQGLVQPSVNGLMSKAVSDTTQGELQGAVSSLSSISTMISPLLYPAIFFAFTARDGLPYFPAVPFVVAGAIALVALAIFLRGYALHNSGEIVPEPDAQTT</sequence>
<dbReference type="RefSeq" id="WP_168820849.1">
    <property type="nucleotide sequence ID" value="NZ_CP051217.1"/>
</dbReference>
<reference evidence="10 11" key="1">
    <citation type="submission" date="2020-04" db="EMBL/GenBank/DDBJ databases">
        <title>Genome sequence for Sphingorhabdus sp. strain M1.</title>
        <authorList>
            <person name="Park S.-J."/>
        </authorList>
    </citation>
    <scope>NUCLEOTIDE SEQUENCE [LARGE SCALE GENOMIC DNA]</scope>
    <source>
        <strain evidence="10 11">JK6</strain>
    </source>
</reference>
<feature type="transmembrane region" description="Helical" evidence="8">
    <location>
        <begin position="84"/>
        <end position="102"/>
    </location>
</feature>
<feature type="transmembrane region" description="Helical" evidence="8">
    <location>
        <begin position="170"/>
        <end position="190"/>
    </location>
</feature>
<feature type="transmembrane region" description="Helical" evidence="8">
    <location>
        <begin position="108"/>
        <end position="130"/>
    </location>
</feature>
<feature type="transmembrane region" description="Helical" evidence="8">
    <location>
        <begin position="259"/>
        <end position="282"/>
    </location>
</feature>
<dbReference type="InterPro" id="IPR011701">
    <property type="entry name" value="MFS"/>
</dbReference>
<evidence type="ECO:0000256" key="4">
    <source>
        <dbReference type="ARBA" id="ARBA00022448"/>
    </source>
</evidence>
<evidence type="ECO:0000256" key="3">
    <source>
        <dbReference type="ARBA" id="ARBA00007520"/>
    </source>
</evidence>
<feature type="domain" description="Major facilitator superfamily (MFS) profile" evidence="9">
    <location>
        <begin position="13"/>
        <end position="410"/>
    </location>
</feature>
<dbReference type="GO" id="GO:0016020">
    <property type="term" value="C:membrane"/>
    <property type="evidence" value="ECO:0007669"/>
    <property type="project" value="UniProtKB-SubCell"/>
</dbReference>
<keyword evidence="5 8" id="KW-0812">Transmembrane</keyword>
<feature type="transmembrane region" description="Helical" evidence="8">
    <location>
        <begin position="54"/>
        <end position="72"/>
    </location>
</feature>
<dbReference type="AlphaFoldDB" id="A0A6H2DQ69"/>
<feature type="transmembrane region" description="Helical" evidence="8">
    <location>
        <begin position="313"/>
        <end position="332"/>
    </location>
</feature>
<name>A0A6H2DQ69_9SPHN</name>
<keyword evidence="7 8" id="KW-0472">Membrane</keyword>
<keyword evidence="11" id="KW-1185">Reference proteome</keyword>
<dbReference type="Gene3D" id="1.20.1250.20">
    <property type="entry name" value="MFS general substrate transporter like domains"/>
    <property type="match status" value="1"/>
</dbReference>
<feature type="transmembrane region" description="Helical" evidence="8">
    <location>
        <begin position="352"/>
        <end position="376"/>
    </location>
</feature>
<feature type="transmembrane region" description="Helical" evidence="8">
    <location>
        <begin position="142"/>
        <end position="164"/>
    </location>
</feature>
<evidence type="ECO:0000256" key="7">
    <source>
        <dbReference type="ARBA" id="ARBA00023136"/>
    </source>
</evidence>
<dbReference type="PROSITE" id="PS50850">
    <property type="entry name" value="MFS"/>
    <property type="match status" value="1"/>
</dbReference>
<feature type="transmembrane region" description="Helical" evidence="8">
    <location>
        <begin position="12"/>
        <end position="34"/>
    </location>
</feature>
<evidence type="ECO:0000256" key="5">
    <source>
        <dbReference type="ARBA" id="ARBA00022692"/>
    </source>
</evidence>
<dbReference type="SUPFAM" id="SSF103473">
    <property type="entry name" value="MFS general substrate transporter"/>
    <property type="match status" value="1"/>
</dbReference>